<keyword evidence="3" id="KW-0804">Transcription</keyword>
<dbReference type="Pfam" id="PF01638">
    <property type="entry name" value="HxlR"/>
    <property type="match status" value="1"/>
</dbReference>
<organism evidence="5 6">
    <name type="scientific">Amycolatopsis cynarae</name>
    <dbReference type="NCBI Taxonomy" id="2995223"/>
    <lineage>
        <taxon>Bacteria</taxon>
        <taxon>Bacillati</taxon>
        <taxon>Actinomycetota</taxon>
        <taxon>Actinomycetes</taxon>
        <taxon>Pseudonocardiales</taxon>
        <taxon>Pseudonocardiaceae</taxon>
        <taxon>Amycolatopsis</taxon>
    </lineage>
</organism>
<evidence type="ECO:0000313" key="6">
    <source>
        <dbReference type="Proteomes" id="UP001163203"/>
    </source>
</evidence>
<dbReference type="RefSeq" id="WP_268757824.1">
    <property type="nucleotide sequence ID" value="NZ_CP113836.1"/>
</dbReference>
<dbReference type="PANTHER" id="PTHR33204:SF37">
    <property type="entry name" value="HTH-TYPE TRANSCRIPTIONAL REGULATOR YODB"/>
    <property type="match status" value="1"/>
</dbReference>
<dbReference type="InterPro" id="IPR036390">
    <property type="entry name" value="WH_DNA-bd_sf"/>
</dbReference>
<protein>
    <submittedName>
        <fullName evidence="5">Helix-turn-helix domain-containing protein</fullName>
    </submittedName>
</protein>
<evidence type="ECO:0000256" key="2">
    <source>
        <dbReference type="ARBA" id="ARBA00023125"/>
    </source>
</evidence>
<name>A0ABY7B6Z2_9PSEU</name>
<dbReference type="SUPFAM" id="SSF46785">
    <property type="entry name" value="Winged helix' DNA-binding domain"/>
    <property type="match status" value="1"/>
</dbReference>
<feature type="domain" description="HTH hxlR-type" evidence="4">
    <location>
        <begin position="22"/>
        <end position="122"/>
    </location>
</feature>
<evidence type="ECO:0000256" key="3">
    <source>
        <dbReference type="ARBA" id="ARBA00023163"/>
    </source>
</evidence>
<gene>
    <name evidence="5" type="ORF">ORV05_08120</name>
</gene>
<dbReference type="EMBL" id="CP113836">
    <property type="protein sequence ID" value="WAL67730.1"/>
    <property type="molecule type" value="Genomic_DNA"/>
</dbReference>
<reference evidence="5" key="1">
    <citation type="submission" date="2022-11" db="EMBL/GenBank/DDBJ databases">
        <authorList>
            <person name="Mo P."/>
        </authorList>
    </citation>
    <scope>NUCLEOTIDE SEQUENCE</scope>
    <source>
        <strain evidence="5">HUAS 11-8</strain>
    </source>
</reference>
<proteinExistence type="predicted"/>
<keyword evidence="2" id="KW-0238">DNA-binding</keyword>
<evidence type="ECO:0000313" key="5">
    <source>
        <dbReference type="EMBL" id="WAL67730.1"/>
    </source>
</evidence>
<dbReference type="Gene3D" id="1.10.10.10">
    <property type="entry name" value="Winged helix-like DNA-binding domain superfamily/Winged helix DNA-binding domain"/>
    <property type="match status" value="1"/>
</dbReference>
<dbReference type="InterPro" id="IPR036388">
    <property type="entry name" value="WH-like_DNA-bd_sf"/>
</dbReference>
<dbReference type="PROSITE" id="PS51118">
    <property type="entry name" value="HTH_HXLR"/>
    <property type="match status" value="1"/>
</dbReference>
<keyword evidence="1" id="KW-0805">Transcription regulation</keyword>
<dbReference type="InterPro" id="IPR002577">
    <property type="entry name" value="HTH_HxlR"/>
</dbReference>
<sequence length="141" mass="15862">MPKPDHPEVTRARRGDLFDPACPTRLLLDRVGSKWTTMLVLLLSKATGELRFTELKRGMTGVSQKMLAQTLRSLEQDGLLDRRVEATSPPRVYYKLTERGESLAVPLRALREWAEANMADIQEHSRAVADHSGGDHRGEMP</sequence>
<keyword evidence="6" id="KW-1185">Reference proteome</keyword>
<accession>A0ABY7B6Z2</accession>
<evidence type="ECO:0000256" key="1">
    <source>
        <dbReference type="ARBA" id="ARBA00023015"/>
    </source>
</evidence>
<evidence type="ECO:0000259" key="4">
    <source>
        <dbReference type="PROSITE" id="PS51118"/>
    </source>
</evidence>
<dbReference type="PANTHER" id="PTHR33204">
    <property type="entry name" value="TRANSCRIPTIONAL REGULATOR, MARR FAMILY"/>
    <property type="match status" value="1"/>
</dbReference>
<dbReference type="Proteomes" id="UP001163203">
    <property type="component" value="Chromosome"/>
</dbReference>